<feature type="binding site" evidence="11">
    <location>
        <begin position="26"/>
        <end position="33"/>
    </location>
    <ligand>
        <name>ATP</name>
        <dbReference type="ChEBI" id="CHEBI:30616"/>
    </ligand>
</feature>
<evidence type="ECO:0000256" key="11">
    <source>
        <dbReference type="PROSITE-ProRule" id="PRU00560"/>
    </source>
</evidence>
<dbReference type="GO" id="GO:0005634">
    <property type="term" value="C:nucleus"/>
    <property type="evidence" value="ECO:0007669"/>
    <property type="project" value="TreeGrafter"/>
</dbReference>
<dbReference type="InterPro" id="IPR013986">
    <property type="entry name" value="DExx_box_DNA_helicase_dom_sf"/>
</dbReference>
<comment type="similarity">
    <text evidence="1">Belongs to the helicase family. UvrD subfamily.</text>
</comment>
<evidence type="ECO:0000259" key="14">
    <source>
        <dbReference type="PROSITE" id="PS51217"/>
    </source>
</evidence>
<evidence type="ECO:0000256" key="7">
    <source>
        <dbReference type="ARBA" id="ARBA00023235"/>
    </source>
</evidence>
<evidence type="ECO:0000256" key="10">
    <source>
        <dbReference type="ARBA" id="ARBA00048988"/>
    </source>
</evidence>
<dbReference type="Gene3D" id="1.10.486.10">
    <property type="entry name" value="PCRA, domain 4"/>
    <property type="match status" value="1"/>
</dbReference>
<dbReference type="InterPro" id="IPR014017">
    <property type="entry name" value="DNA_helicase_UvrD-like_C"/>
</dbReference>
<dbReference type="GO" id="GO:0016787">
    <property type="term" value="F:hydrolase activity"/>
    <property type="evidence" value="ECO:0007669"/>
    <property type="project" value="UniProtKB-UniRule"/>
</dbReference>
<dbReference type="InterPro" id="IPR027417">
    <property type="entry name" value="P-loop_NTPase"/>
</dbReference>
<evidence type="ECO:0000256" key="4">
    <source>
        <dbReference type="ARBA" id="ARBA00022806"/>
    </source>
</evidence>
<keyword evidence="4 11" id="KW-0347">Helicase</keyword>
<organism evidence="15 16">
    <name type="scientific">Candida parapsilosis</name>
    <name type="common">Yeast</name>
    <dbReference type="NCBI Taxonomy" id="5480"/>
    <lineage>
        <taxon>Eukaryota</taxon>
        <taxon>Fungi</taxon>
        <taxon>Dikarya</taxon>
        <taxon>Ascomycota</taxon>
        <taxon>Saccharomycotina</taxon>
        <taxon>Pichiomycetes</taxon>
        <taxon>Debaryomycetaceae</taxon>
        <taxon>Candida/Lodderomyces clade</taxon>
        <taxon>Candida</taxon>
    </lineage>
</organism>
<comment type="catalytic activity">
    <reaction evidence="10">
        <text>ATP + H2O = ADP + phosphate + H(+)</text>
        <dbReference type="Rhea" id="RHEA:13065"/>
        <dbReference type="ChEBI" id="CHEBI:15377"/>
        <dbReference type="ChEBI" id="CHEBI:15378"/>
        <dbReference type="ChEBI" id="CHEBI:30616"/>
        <dbReference type="ChEBI" id="CHEBI:43474"/>
        <dbReference type="ChEBI" id="CHEBI:456216"/>
        <dbReference type="EC" id="5.6.2.4"/>
    </reaction>
</comment>
<dbReference type="AlphaFoldDB" id="A0A8X7NM19"/>
<comment type="catalytic activity">
    <reaction evidence="8">
        <text>Couples ATP hydrolysis with the unwinding of duplex DNA by translocating in the 3'-5' direction.</text>
        <dbReference type="EC" id="5.6.2.4"/>
    </reaction>
</comment>
<dbReference type="PROSITE" id="PS51198">
    <property type="entry name" value="UVRD_HELICASE_ATP_BIND"/>
    <property type="match status" value="1"/>
</dbReference>
<dbReference type="SUPFAM" id="SSF52540">
    <property type="entry name" value="P-loop containing nucleoside triphosphate hydrolases"/>
    <property type="match status" value="1"/>
</dbReference>
<feature type="domain" description="UvrD-like helicase C-terminal" evidence="14">
    <location>
        <begin position="317"/>
        <end position="622"/>
    </location>
</feature>
<evidence type="ECO:0000259" key="13">
    <source>
        <dbReference type="PROSITE" id="PS51198"/>
    </source>
</evidence>
<dbReference type="PANTHER" id="PTHR11070:SF2">
    <property type="entry name" value="ATP-DEPENDENT DNA HELICASE SRS2"/>
    <property type="match status" value="1"/>
</dbReference>
<evidence type="ECO:0000313" key="16">
    <source>
        <dbReference type="Proteomes" id="UP000590412"/>
    </source>
</evidence>
<dbReference type="PROSITE" id="PS51217">
    <property type="entry name" value="UVRD_HELICASE_CTER"/>
    <property type="match status" value="1"/>
</dbReference>
<dbReference type="GO" id="GO:0003677">
    <property type="term" value="F:DNA binding"/>
    <property type="evidence" value="ECO:0007669"/>
    <property type="project" value="UniProtKB-KW"/>
</dbReference>
<dbReference type="Pfam" id="PF13361">
    <property type="entry name" value="UvrD_C"/>
    <property type="match status" value="1"/>
</dbReference>
<sequence length="861" mass="97818">MFLNDLNENQKQAVTAPAHGRLQIIAGPGTGKTKVLTSRVAYLLLVEKIKPEHIIVTTFTKKAANELVERLETLLSGHREINVSRLLVGTFHSLCYRIIKRFGSKIGVSGYTIADERDKDHFLREVLEKELSGEAINHIRNAPSAELLPLRSNKKNEKYHGIDMSRLKRQISRLKSQGILPDSYKSVKDYNQSLHSIYEAYQIKLIEERKLDFDDCLLTCYTLVTEYPVLHFVKHVLVDEFQDTNDIQLRLMYQFARGSIIDHEFQNNVTIVGDPDQSIYAFRDAQSKNFTLMVEHYDKLNLPCTVIALNQNYRSTTEILQLSEKLMRQQEDRKTKELVSQFKDSIKPVYRCLKSAEQEAKWIAYQIEFLLALPNSTIMPNDIAILFRAAFQTRAVETELVRRKIPYFMIRGKAFWERQEVVAIIDYLRVCGDENDRISISRTLNFPKRGLGAKNLELIDEIIIGGKRSGLTAFEVLKALALDKLNTKLPLRARNSVGKYVSMIEKAKEILRKIEPSTIDNERTVWALQLFEHVFQESGLKAEYLRDEERSLNINEVKEQFCGFQFQDEEIIGNTEDEQTTDDRNFIVQFVESVGLYATDDKGGEKSNTPKVSLSTIHGAKGLEWPVVFVPGLSEGLLPAGFAMYGTGSDALDEERRCFYVACTRAKSLLYVSAYKESNSTNSWRQPIDEESRFVRRLTELKVFDKVQPALKNIKGFKLLCSLLGIEHDKSLDGRLEQLFHAYAENWKMYSTNDTFTATTSPENAKSTGFATASSLSLGMNAKKRRIEHKVAPLAPPAPPVPPPLPTVSAKPGVITIDHDDDSEDGDPIVLLPTVPNQKKNKAPPYIPVRKSKSNALGTRR</sequence>
<evidence type="ECO:0000256" key="1">
    <source>
        <dbReference type="ARBA" id="ARBA00009922"/>
    </source>
</evidence>
<evidence type="ECO:0000256" key="12">
    <source>
        <dbReference type="SAM" id="MobiDB-lite"/>
    </source>
</evidence>
<comment type="caution">
    <text evidence="15">The sequence shown here is derived from an EMBL/GenBank/DDBJ whole genome shotgun (WGS) entry which is preliminary data.</text>
</comment>
<evidence type="ECO:0000256" key="5">
    <source>
        <dbReference type="ARBA" id="ARBA00022840"/>
    </source>
</evidence>
<dbReference type="Pfam" id="PF00580">
    <property type="entry name" value="UvrD-helicase"/>
    <property type="match status" value="1"/>
</dbReference>
<dbReference type="CDD" id="cd17932">
    <property type="entry name" value="DEXQc_UvrD"/>
    <property type="match status" value="1"/>
</dbReference>
<dbReference type="InterPro" id="IPR014016">
    <property type="entry name" value="UvrD-like_ATP-bd"/>
</dbReference>
<protein>
    <recommendedName>
        <fullName evidence="9">DNA 3'-5' helicase</fullName>
        <ecNumber evidence="9">5.6.2.4</ecNumber>
    </recommendedName>
</protein>
<evidence type="ECO:0000256" key="9">
    <source>
        <dbReference type="ARBA" id="ARBA00034808"/>
    </source>
</evidence>
<evidence type="ECO:0000256" key="2">
    <source>
        <dbReference type="ARBA" id="ARBA00022741"/>
    </source>
</evidence>
<reference evidence="15" key="1">
    <citation type="submission" date="2020-03" db="EMBL/GenBank/DDBJ databases">
        <title>FDA dAtabase for Regulatory Grade micrObial Sequences (FDA-ARGOS): Supporting development and validation of Infectious Disease Dx tests.</title>
        <authorList>
            <person name="Campos J."/>
            <person name="Goldberg B."/>
            <person name="Tallon L."/>
            <person name="Sadzewicz L."/>
            <person name="Vavikolanu K."/>
            <person name="Mehta A."/>
            <person name="Aluvathingal J."/>
            <person name="Nadendla S."/>
            <person name="Nandy P."/>
            <person name="Geyer C."/>
            <person name="Yan Y."/>
            <person name="Sichtig H."/>
        </authorList>
    </citation>
    <scope>NUCLEOTIDE SEQUENCE [LARGE SCALE GENOMIC DNA]</scope>
    <source>
        <strain evidence="15">FDAARGOS_652</strain>
    </source>
</reference>
<name>A0A8X7NM19_CANPA</name>
<keyword evidence="2 11" id="KW-0547">Nucleotide-binding</keyword>
<keyword evidence="6" id="KW-0238">DNA-binding</keyword>
<dbReference type="EC" id="5.6.2.4" evidence="9"/>
<keyword evidence="7" id="KW-0413">Isomerase</keyword>
<dbReference type="GO" id="GO:0000725">
    <property type="term" value="P:recombinational repair"/>
    <property type="evidence" value="ECO:0007669"/>
    <property type="project" value="TreeGrafter"/>
</dbReference>
<evidence type="ECO:0000256" key="6">
    <source>
        <dbReference type="ARBA" id="ARBA00023125"/>
    </source>
</evidence>
<gene>
    <name evidence="15" type="ORF">FOB60_003650</name>
</gene>
<dbReference type="InterPro" id="IPR000212">
    <property type="entry name" value="DNA_helicase_UvrD/REP"/>
</dbReference>
<dbReference type="Gene3D" id="3.40.50.300">
    <property type="entry name" value="P-loop containing nucleotide triphosphate hydrolases"/>
    <property type="match status" value="2"/>
</dbReference>
<dbReference type="EMBL" id="JABWAB010000005">
    <property type="protein sequence ID" value="KAF6050982.1"/>
    <property type="molecule type" value="Genomic_DNA"/>
</dbReference>
<evidence type="ECO:0000313" key="15">
    <source>
        <dbReference type="EMBL" id="KAF6050982.1"/>
    </source>
</evidence>
<feature type="region of interest" description="Disordered" evidence="12">
    <location>
        <begin position="814"/>
        <end position="861"/>
    </location>
</feature>
<accession>A0A8X7NM19</accession>
<dbReference type="Gene3D" id="1.10.10.160">
    <property type="match status" value="1"/>
</dbReference>
<dbReference type="GO" id="GO:0043138">
    <property type="term" value="F:3'-5' DNA helicase activity"/>
    <property type="evidence" value="ECO:0007669"/>
    <property type="project" value="UniProtKB-EC"/>
</dbReference>
<evidence type="ECO:0000256" key="8">
    <source>
        <dbReference type="ARBA" id="ARBA00034617"/>
    </source>
</evidence>
<feature type="domain" description="UvrD-like helicase ATP-binding" evidence="13">
    <location>
        <begin position="5"/>
        <end position="316"/>
    </location>
</feature>
<keyword evidence="3 11" id="KW-0378">Hydrolase</keyword>
<proteinExistence type="inferred from homology"/>
<keyword evidence="5 11" id="KW-0067">ATP-binding</keyword>
<evidence type="ECO:0000256" key="3">
    <source>
        <dbReference type="ARBA" id="ARBA00022801"/>
    </source>
</evidence>
<dbReference type="GO" id="GO:0005524">
    <property type="term" value="F:ATP binding"/>
    <property type="evidence" value="ECO:0007669"/>
    <property type="project" value="UniProtKB-UniRule"/>
</dbReference>
<dbReference type="Proteomes" id="UP000590412">
    <property type="component" value="Unassembled WGS sequence"/>
</dbReference>
<dbReference type="PANTHER" id="PTHR11070">
    <property type="entry name" value="UVRD / RECB / PCRA DNA HELICASE FAMILY MEMBER"/>
    <property type="match status" value="1"/>
</dbReference>